<proteinExistence type="predicted"/>
<dbReference type="KEGG" id="cmah:C1I91_25930"/>
<gene>
    <name evidence="1" type="ORF">C1I91_25930</name>
</gene>
<evidence type="ECO:0000313" key="2">
    <source>
        <dbReference type="Proteomes" id="UP000286268"/>
    </source>
</evidence>
<dbReference type="EMBL" id="CP025746">
    <property type="protein sequence ID" value="QAA34801.1"/>
    <property type="molecule type" value="Genomic_DNA"/>
</dbReference>
<dbReference type="OrthoDB" id="1922516at2"/>
<reference evidence="1 2" key="1">
    <citation type="submission" date="2018-01" db="EMBL/GenBank/DDBJ databases">
        <title>Genome Sequencing and Assembly of Anaerobacter polyendosporus strain CT4.</title>
        <authorList>
            <person name="Tachaapaikoon C."/>
            <person name="Sutheeworapong S."/>
            <person name="Jenjaroenpun P."/>
            <person name="Wongsurawat T."/>
            <person name="Nookeaw I."/>
            <person name="Cheawchanlertfa P."/>
            <person name="Kosugi A."/>
            <person name="Cheevadhanarak S."/>
            <person name="Ratanakhanokchai K."/>
        </authorList>
    </citation>
    <scope>NUCLEOTIDE SEQUENCE [LARGE SCALE GENOMIC DNA]</scope>
    <source>
        <strain evidence="1 2">CT4</strain>
    </source>
</reference>
<evidence type="ECO:0000313" key="1">
    <source>
        <dbReference type="EMBL" id="QAA34801.1"/>
    </source>
</evidence>
<name>A0A410E0G4_9CLOT</name>
<dbReference type="Proteomes" id="UP000286268">
    <property type="component" value="Chromosome"/>
</dbReference>
<keyword evidence="2" id="KW-1185">Reference proteome</keyword>
<protein>
    <submittedName>
        <fullName evidence="1">Uncharacterized protein</fullName>
    </submittedName>
</protein>
<sequence>MYGITQCYIYNTIDSYNSETPDVTIEIKEIKQNGDYLTLNDTSGYNHIINLTRVFAVTYKSTQNSGY</sequence>
<organism evidence="1 2">
    <name type="scientific">Clostridium manihotivorum</name>
    <dbReference type="NCBI Taxonomy" id="2320868"/>
    <lineage>
        <taxon>Bacteria</taxon>
        <taxon>Bacillati</taxon>
        <taxon>Bacillota</taxon>
        <taxon>Clostridia</taxon>
        <taxon>Eubacteriales</taxon>
        <taxon>Clostridiaceae</taxon>
        <taxon>Clostridium</taxon>
    </lineage>
</organism>
<dbReference type="RefSeq" id="WP_128215513.1">
    <property type="nucleotide sequence ID" value="NZ_CP025746.1"/>
</dbReference>
<accession>A0A410E0G4</accession>
<dbReference type="AlphaFoldDB" id="A0A410E0G4"/>